<dbReference type="InParanoid" id="A0A1E7EP99"/>
<keyword evidence="2" id="KW-1185">Reference proteome</keyword>
<dbReference type="GO" id="GO:0051213">
    <property type="term" value="F:dioxygenase activity"/>
    <property type="evidence" value="ECO:0007669"/>
    <property type="project" value="InterPro"/>
</dbReference>
<accession>A0A1E7EP99</accession>
<dbReference type="OrthoDB" id="10583447at2759"/>
<reference evidence="1 2" key="1">
    <citation type="submission" date="2016-09" db="EMBL/GenBank/DDBJ databases">
        <title>Extensive genetic diversity and differential bi-allelic expression allows diatom success in the polar Southern Ocean.</title>
        <authorList>
            <consortium name="DOE Joint Genome Institute"/>
            <person name="Mock T."/>
            <person name="Otillar R.P."/>
            <person name="Strauss J."/>
            <person name="Dupont C."/>
            <person name="Frickenhaus S."/>
            <person name="Maumus F."/>
            <person name="Mcmullan M."/>
            <person name="Sanges R."/>
            <person name="Schmutz J."/>
            <person name="Toseland A."/>
            <person name="Valas R."/>
            <person name="Veluchamy A."/>
            <person name="Ward B.J."/>
            <person name="Allen A."/>
            <person name="Barry K."/>
            <person name="Falciatore A."/>
            <person name="Ferrante M."/>
            <person name="Fortunato A.E."/>
            <person name="Gloeckner G."/>
            <person name="Gruber A."/>
            <person name="Hipkin R."/>
            <person name="Janech M."/>
            <person name="Kroth P."/>
            <person name="Leese F."/>
            <person name="Lindquist E."/>
            <person name="Lyon B.R."/>
            <person name="Martin J."/>
            <person name="Mayer C."/>
            <person name="Parker M."/>
            <person name="Quesneville H."/>
            <person name="Raymond J."/>
            <person name="Uhlig C."/>
            <person name="Valentin K.U."/>
            <person name="Worden A.Z."/>
            <person name="Armbrust E.V."/>
            <person name="Bowler C."/>
            <person name="Green B."/>
            <person name="Moulton V."/>
            <person name="Van Oosterhout C."/>
            <person name="Grigoriev I."/>
        </authorList>
    </citation>
    <scope>NUCLEOTIDE SEQUENCE [LARGE SCALE GENOMIC DNA]</scope>
    <source>
        <strain evidence="1 2">CCMP1102</strain>
    </source>
</reference>
<dbReference type="EMBL" id="KV784384">
    <property type="protein sequence ID" value="OEU07798.1"/>
    <property type="molecule type" value="Genomic_DNA"/>
</dbReference>
<dbReference type="Gene3D" id="2.60.120.620">
    <property type="entry name" value="q2cbj1_9rhob like domain"/>
    <property type="match status" value="1"/>
</dbReference>
<dbReference type="KEGG" id="fcy:FRACYDRAFT_250824"/>
<dbReference type="Pfam" id="PF10014">
    <property type="entry name" value="2OG-Fe_Oxy_2"/>
    <property type="match status" value="1"/>
</dbReference>
<dbReference type="InterPro" id="IPR018724">
    <property type="entry name" value="2OG-Fe_dioxygenase"/>
</dbReference>
<dbReference type="AlphaFoldDB" id="A0A1E7EP99"/>
<organism evidence="1 2">
    <name type="scientific">Fragilariopsis cylindrus CCMP1102</name>
    <dbReference type="NCBI Taxonomy" id="635003"/>
    <lineage>
        <taxon>Eukaryota</taxon>
        <taxon>Sar</taxon>
        <taxon>Stramenopiles</taxon>
        <taxon>Ochrophyta</taxon>
        <taxon>Bacillariophyta</taxon>
        <taxon>Bacillariophyceae</taxon>
        <taxon>Bacillariophycidae</taxon>
        <taxon>Bacillariales</taxon>
        <taxon>Bacillariaceae</taxon>
        <taxon>Fragilariopsis</taxon>
    </lineage>
</organism>
<name>A0A1E7EP99_9STRA</name>
<dbReference type="Proteomes" id="UP000095751">
    <property type="component" value="Unassembled WGS sequence"/>
</dbReference>
<sequence length="161" mass="18166">MLIQIQTSEVDKSEEGEVRRRLSITGQGIHTDGHEKAMLACVRRNNVTGAENQYFADLDGKHPLCQPRVLQEGDISFFTDNELYHYVSSAGPEDPTVDMARTMLLMHYPAEDVLVGAANPNNDGGTRKSEIKLREYERRVSRRGSLRDALSYPPESRTIFL</sequence>
<gene>
    <name evidence="1" type="ORF">FRACYDRAFT_250824</name>
</gene>
<evidence type="ECO:0000313" key="1">
    <source>
        <dbReference type="EMBL" id="OEU07798.1"/>
    </source>
</evidence>
<protein>
    <submittedName>
        <fullName evidence="1">Uncharacterized protein</fullName>
    </submittedName>
</protein>
<proteinExistence type="predicted"/>
<evidence type="ECO:0000313" key="2">
    <source>
        <dbReference type="Proteomes" id="UP000095751"/>
    </source>
</evidence>